<organism evidence="2 3">
    <name type="scientific">Trebonia kvetii</name>
    <dbReference type="NCBI Taxonomy" id="2480626"/>
    <lineage>
        <taxon>Bacteria</taxon>
        <taxon>Bacillati</taxon>
        <taxon>Actinomycetota</taxon>
        <taxon>Actinomycetes</taxon>
        <taxon>Streptosporangiales</taxon>
        <taxon>Treboniaceae</taxon>
        <taxon>Trebonia</taxon>
    </lineage>
</organism>
<dbReference type="RefSeq" id="WP_145857453.1">
    <property type="nucleotide sequence ID" value="NZ_RPFW01000005.1"/>
</dbReference>
<keyword evidence="2" id="KW-0489">Methyltransferase</keyword>
<dbReference type="GO" id="GO:0008757">
    <property type="term" value="F:S-adenosylmethionine-dependent methyltransferase activity"/>
    <property type="evidence" value="ECO:0007669"/>
    <property type="project" value="InterPro"/>
</dbReference>
<dbReference type="InterPro" id="IPR013216">
    <property type="entry name" value="Methyltransf_11"/>
</dbReference>
<evidence type="ECO:0000313" key="2">
    <source>
        <dbReference type="EMBL" id="TVZ02443.1"/>
    </source>
</evidence>
<dbReference type="GO" id="GO:0032259">
    <property type="term" value="P:methylation"/>
    <property type="evidence" value="ECO:0007669"/>
    <property type="project" value="UniProtKB-KW"/>
</dbReference>
<name>A0A6P2BZ30_9ACTN</name>
<dbReference type="InterPro" id="IPR029063">
    <property type="entry name" value="SAM-dependent_MTases_sf"/>
</dbReference>
<dbReference type="AlphaFoldDB" id="A0A6P2BZ30"/>
<proteinExistence type="predicted"/>
<dbReference type="EMBL" id="RPFW01000005">
    <property type="protein sequence ID" value="TVZ02443.1"/>
    <property type="molecule type" value="Genomic_DNA"/>
</dbReference>
<accession>A0A6P2BZ30</accession>
<comment type="caution">
    <text evidence="2">The sequence shown here is derived from an EMBL/GenBank/DDBJ whole genome shotgun (WGS) entry which is preliminary data.</text>
</comment>
<sequence>MTAPAALAVGPRGAVLAIDNAPGMLRALAADHRKVPQLATCVMDAHRLGAGDARFDVVTCG</sequence>
<feature type="domain" description="Methyltransferase type 11" evidence="1">
    <location>
        <begin position="9"/>
        <end position="60"/>
    </location>
</feature>
<protein>
    <submittedName>
        <fullName evidence="2">Methyltransferase domain-containing protein</fullName>
    </submittedName>
</protein>
<dbReference type="OrthoDB" id="9777638at2"/>
<evidence type="ECO:0000259" key="1">
    <source>
        <dbReference type="Pfam" id="PF08241"/>
    </source>
</evidence>
<evidence type="ECO:0000313" key="3">
    <source>
        <dbReference type="Proteomes" id="UP000460272"/>
    </source>
</evidence>
<reference evidence="2 3" key="1">
    <citation type="submission" date="2018-11" db="EMBL/GenBank/DDBJ databases">
        <title>Trebonia kvetii gen.nov., sp.nov., a novel acidophilic actinobacterium, and proposal of the new actinobacterial family Treboniaceae fam. nov.</title>
        <authorList>
            <person name="Rapoport D."/>
            <person name="Sagova-Mareckova M."/>
            <person name="Sedlacek I."/>
            <person name="Provaznik J."/>
            <person name="Kralova S."/>
            <person name="Pavlinic D."/>
            <person name="Benes V."/>
            <person name="Kopecky J."/>
        </authorList>
    </citation>
    <scope>NUCLEOTIDE SEQUENCE [LARGE SCALE GENOMIC DNA]</scope>
    <source>
        <strain evidence="2 3">15Tr583</strain>
    </source>
</reference>
<gene>
    <name evidence="2" type="ORF">EAS64_26975</name>
</gene>
<dbReference type="Pfam" id="PF08241">
    <property type="entry name" value="Methyltransf_11"/>
    <property type="match status" value="1"/>
</dbReference>
<dbReference type="SUPFAM" id="SSF53335">
    <property type="entry name" value="S-adenosyl-L-methionine-dependent methyltransferases"/>
    <property type="match status" value="1"/>
</dbReference>
<dbReference type="Gene3D" id="3.40.50.150">
    <property type="entry name" value="Vaccinia Virus protein VP39"/>
    <property type="match status" value="1"/>
</dbReference>
<keyword evidence="3" id="KW-1185">Reference proteome</keyword>
<keyword evidence="2" id="KW-0808">Transferase</keyword>
<dbReference type="Proteomes" id="UP000460272">
    <property type="component" value="Unassembled WGS sequence"/>
</dbReference>